<sequence>MTPSALLQTMSIINIGLSWHKMLKLSELLGKTAISNLHLDFKCEKAS</sequence>
<reference evidence="2" key="1">
    <citation type="journal article" date="2014" name="Science">
        <title>Ancient hybridizations among the ancestral genomes of bread wheat.</title>
        <authorList>
            <consortium name="International Wheat Genome Sequencing Consortium,"/>
            <person name="Marcussen T."/>
            <person name="Sandve S.R."/>
            <person name="Heier L."/>
            <person name="Spannagl M."/>
            <person name="Pfeifer M."/>
            <person name="Jakobsen K.S."/>
            <person name="Wulff B.B."/>
            <person name="Steuernagel B."/>
            <person name="Mayer K.F."/>
            <person name="Olsen O.A."/>
        </authorList>
    </citation>
    <scope>NUCLEOTIDE SEQUENCE [LARGE SCALE GENOMIC DNA]</scope>
    <source>
        <strain evidence="2">cv. AL8/78</strain>
    </source>
</reference>
<accession>A0A453FWJ7</accession>
<reference evidence="1" key="3">
    <citation type="journal article" date="2017" name="Nature">
        <title>Genome sequence of the progenitor of the wheat D genome Aegilops tauschii.</title>
        <authorList>
            <person name="Luo M.C."/>
            <person name="Gu Y.Q."/>
            <person name="Puiu D."/>
            <person name="Wang H."/>
            <person name="Twardziok S.O."/>
            <person name="Deal K.R."/>
            <person name="Huo N."/>
            <person name="Zhu T."/>
            <person name="Wang L."/>
            <person name="Wang Y."/>
            <person name="McGuire P.E."/>
            <person name="Liu S."/>
            <person name="Long H."/>
            <person name="Ramasamy R.K."/>
            <person name="Rodriguez J.C."/>
            <person name="Van S.L."/>
            <person name="Yuan L."/>
            <person name="Wang Z."/>
            <person name="Xia Z."/>
            <person name="Xiao L."/>
            <person name="Anderson O.D."/>
            <person name="Ouyang S."/>
            <person name="Liang Y."/>
            <person name="Zimin A.V."/>
            <person name="Pertea G."/>
            <person name="Qi P."/>
            <person name="Bennetzen J.L."/>
            <person name="Dai X."/>
            <person name="Dawson M.W."/>
            <person name="Muller H.G."/>
            <person name="Kugler K."/>
            <person name="Rivarola-Duarte L."/>
            <person name="Spannagl M."/>
            <person name="Mayer K.F.X."/>
            <person name="Lu F.H."/>
            <person name="Bevan M.W."/>
            <person name="Leroy P."/>
            <person name="Li P."/>
            <person name="You F.M."/>
            <person name="Sun Q."/>
            <person name="Liu Z."/>
            <person name="Lyons E."/>
            <person name="Wicker T."/>
            <person name="Salzberg S.L."/>
            <person name="Devos K.M."/>
            <person name="Dvorak J."/>
        </authorList>
    </citation>
    <scope>NUCLEOTIDE SEQUENCE [LARGE SCALE GENOMIC DNA]</scope>
    <source>
        <strain evidence="1">cv. AL8/78</strain>
    </source>
</reference>
<dbReference type="Proteomes" id="UP000015105">
    <property type="component" value="Chromosome 3D"/>
</dbReference>
<evidence type="ECO:0000313" key="1">
    <source>
        <dbReference type="EnsemblPlants" id="AET3Gv20807200.9"/>
    </source>
</evidence>
<reference evidence="1" key="4">
    <citation type="submission" date="2019-03" db="UniProtKB">
        <authorList>
            <consortium name="EnsemblPlants"/>
        </authorList>
    </citation>
    <scope>IDENTIFICATION</scope>
</reference>
<keyword evidence="2" id="KW-1185">Reference proteome</keyword>
<reference evidence="1" key="5">
    <citation type="journal article" date="2021" name="G3 (Bethesda)">
        <title>Aegilops tauschii genome assembly Aet v5.0 features greater sequence contiguity and improved annotation.</title>
        <authorList>
            <person name="Wang L."/>
            <person name="Zhu T."/>
            <person name="Rodriguez J.C."/>
            <person name="Deal K.R."/>
            <person name="Dubcovsky J."/>
            <person name="McGuire P.E."/>
            <person name="Lux T."/>
            <person name="Spannagl M."/>
            <person name="Mayer K.F.X."/>
            <person name="Baldrich P."/>
            <person name="Meyers B.C."/>
            <person name="Huo N."/>
            <person name="Gu Y.Q."/>
            <person name="Zhou H."/>
            <person name="Devos K.M."/>
            <person name="Bennetzen J.L."/>
            <person name="Unver T."/>
            <person name="Budak H."/>
            <person name="Gulick P.J."/>
            <person name="Galiba G."/>
            <person name="Kalapos B."/>
            <person name="Nelson D.R."/>
            <person name="Li P."/>
            <person name="You F.M."/>
            <person name="Luo M.C."/>
            <person name="Dvorak J."/>
        </authorList>
    </citation>
    <scope>NUCLEOTIDE SEQUENCE [LARGE SCALE GENOMIC DNA]</scope>
    <source>
        <strain evidence="1">cv. AL8/78</strain>
    </source>
</reference>
<organism evidence="1 2">
    <name type="scientific">Aegilops tauschii subsp. strangulata</name>
    <name type="common">Goatgrass</name>
    <dbReference type="NCBI Taxonomy" id="200361"/>
    <lineage>
        <taxon>Eukaryota</taxon>
        <taxon>Viridiplantae</taxon>
        <taxon>Streptophyta</taxon>
        <taxon>Embryophyta</taxon>
        <taxon>Tracheophyta</taxon>
        <taxon>Spermatophyta</taxon>
        <taxon>Magnoliopsida</taxon>
        <taxon>Liliopsida</taxon>
        <taxon>Poales</taxon>
        <taxon>Poaceae</taxon>
        <taxon>BOP clade</taxon>
        <taxon>Pooideae</taxon>
        <taxon>Triticodae</taxon>
        <taxon>Triticeae</taxon>
        <taxon>Triticinae</taxon>
        <taxon>Aegilops</taxon>
    </lineage>
</organism>
<proteinExistence type="predicted"/>
<dbReference type="Gramene" id="AET3Gv20807200.9">
    <property type="protein sequence ID" value="AET3Gv20807200.9"/>
    <property type="gene ID" value="AET3Gv20807200"/>
</dbReference>
<reference evidence="2" key="2">
    <citation type="journal article" date="2017" name="Nat. Plants">
        <title>The Aegilops tauschii genome reveals multiple impacts of transposons.</title>
        <authorList>
            <person name="Zhao G."/>
            <person name="Zou C."/>
            <person name="Li K."/>
            <person name="Wang K."/>
            <person name="Li T."/>
            <person name="Gao L."/>
            <person name="Zhang X."/>
            <person name="Wang H."/>
            <person name="Yang Z."/>
            <person name="Liu X."/>
            <person name="Jiang W."/>
            <person name="Mao L."/>
            <person name="Kong X."/>
            <person name="Jiao Y."/>
            <person name="Jia J."/>
        </authorList>
    </citation>
    <scope>NUCLEOTIDE SEQUENCE [LARGE SCALE GENOMIC DNA]</scope>
    <source>
        <strain evidence="2">cv. AL8/78</strain>
    </source>
</reference>
<name>A0A453FWJ7_AEGTS</name>
<dbReference type="AlphaFoldDB" id="A0A453FWJ7"/>
<evidence type="ECO:0000313" key="2">
    <source>
        <dbReference type="Proteomes" id="UP000015105"/>
    </source>
</evidence>
<protein>
    <submittedName>
        <fullName evidence="1">Uncharacterized protein</fullName>
    </submittedName>
</protein>
<dbReference type="EnsemblPlants" id="AET3Gv20807200.9">
    <property type="protein sequence ID" value="AET3Gv20807200.9"/>
    <property type="gene ID" value="AET3Gv20807200"/>
</dbReference>